<evidence type="ECO:0000256" key="1">
    <source>
        <dbReference type="SAM" id="Coils"/>
    </source>
</evidence>
<dbReference type="OrthoDB" id="443941at2759"/>
<comment type="caution">
    <text evidence="3">The sequence shown here is derived from an EMBL/GenBank/DDBJ whole genome shotgun (WGS) entry which is preliminary data.</text>
</comment>
<reference evidence="3" key="1">
    <citation type="submission" date="2022-10" db="EMBL/GenBank/DDBJ databases">
        <authorList>
            <person name="Chen Y."/>
            <person name="Dougan E. K."/>
            <person name="Chan C."/>
            <person name="Rhodes N."/>
            <person name="Thang M."/>
        </authorList>
    </citation>
    <scope>NUCLEOTIDE SEQUENCE</scope>
</reference>
<dbReference type="AlphaFoldDB" id="A0A9P1D182"/>
<evidence type="ECO:0000313" key="6">
    <source>
        <dbReference type="Proteomes" id="UP001152797"/>
    </source>
</evidence>
<dbReference type="EMBL" id="CAMXCT030002835">
    <property type="protein sequence ID" value="CAL4788079.1"/>
    <property type="molecule type" value="Genomic_DNA"/>
</dbReference>
<dbReference type="EMBL" id="CAMXCT020002835">
    <property type="protein sequence ID" value="CAL1154142.1"/>
    <property type="molecule type" value="Genomic_DNA"/>
</dbReference>
<keyword evidence="1" id="KW-0175">Coiled coil</keyword>
<sequence>EPIQVMGDAERDQSGGAWSRVPGWDGSPQTWRAFQREMKWWTSSLDLEGTKKYNLAARWLLRQSGVVRQRGEEFNPDELEYQKEVKGEDPQTGDEVVITPEDPLSGLTKLLKALEGINGKTTLDKRGELRNLFYLELKRKPGERIAEFCSRFRVSLADLRTEGVTLPSGEVGWFFKTKLGLDPLRVQLLETALSGAEEYETIEREVLRLFKDLHSQDPLVRKSFGDSNNKGGSLMQRFLTSQNPSSKPSSYAPSMASSVPRSHRTSTTSGSSRFSGFRKPFPARQAMVSEAEDPEPDEEAELLEDENEAEPNLEDMLKSEAEALAAELDDAADNGVDASTLQEIEESVETAAEALLTMKEARTKLQEVKRDRGYLKPADGTSKNNPKKTAKNPCFDCGLPGHWAGDPECGKPGQGLARKSSLKKPGSRHVKVVETLNTEHVDEAEGESHEVLTVSAQPLSQSFVAALEDAHSVTKEALIAQLAEDKRLVGALDSACNRTCAGPDWLKGYLHGLQSAPESIRSLVTSKPEHETFRFGNGGTKVSDMRWRLPTVIGGRLFCFWCSVVPVPSLGLLLGRDFLESIGADLSFSRRELCCERLGAEKIQLKQLAAGHYLLPLIPAAWPGVGSQRWRRIGQDGIIELQMSTPDWLNYCFKGQRSLRAAKHDHLLTEHSVHVGNLVCTVMSSPVSGPSVQATSMRSSSEHREPTPSSTTRTTSRTSVRNASAKGRRANRQMAQNVPQAERAHAVGRKRRPALAFTKAFLALSALSIPLDVINRQMQFTMANLGECIHLRGRIGLKLAFCEDPTVEGMLQALPMKGMANKIRKAVQAEAVAAAKQLASDNKREAEARTLIGPKGGLPSLRGDLVRLAALLQVTLGDKDTIEVIKEKVKPMVAILKEKPVQPTAAKSTAKAKAAKPKSHPKDASASSMSSEVRPLSVLQDQVASLTAQLEAMKALLPEQHQVPVVDLMEVDAKSEVESMTSEDYKQVQEAMLEDCYGEALRAQYGNIDLVDLTQEQIEAVVDP</sequence>
<evidence type="ECO:0000313" key="5">
    <source>
        <dbReference type="EMBL" id="CAL4788079.1"/>
    </source>
</evidence>
<feature type="compositionally biased region" description="Low complexity" evidence="2">
    <location>
        <begin position="265"/>
        <end position="278"/>
    </location>
</feature>
<feature type="compositionally biased region" description="Polar residues" evidence="2">
    <location>
        <begin position="686"/>
        <end position="699"/>
    </location>
</feature>
<feature type="region of interest" description="Disordered" evidence="2">
    <location>
        <begin position="686"/>
        <end position="749"/>
    </location>
</feature>
<gene>
    <name evidence="3" type="ORF">C1SCF055_LOCUS26861</name>
</gene>
<evidence type="ECO:0000256" key="2">
    <source>
        <dbReference type="SAM" id="MobiDB-lite"/>
    </source>
</evidence>
<protein>
    <submittedName>
        <fullName evidence="5">Teneurin-3</fullName>
    </submittedName>
</protein>
<feature type="compositionally biased region" description="Low complexity" evidence="2">
    <location>
        <begin position="707"/>
        <end position="719"/>
    </location>
</feature>
<reference evidence="4" key="2">
    <citation type="submission" date="2024-04" db="EMBL/GenBank/DDBJ databases">
        <authorList>
            <person name="Chen Y."/>
            <person name="Shah S."/>
            <person name="Dougan E. K."/>
            <person name="Thang M."/>
            <person name="Chan C."/>
        </authorList>
    </citation>
    <scope>NUCLEOTIDE SEQUENCE [LARGE SCALE GENOMIC DNA]</scope>
</reference>
<feature type="region of interest" description="Disordered" evidence="2">
    <location>
        <begin position="220"/>
        <end position="311"/>
    </location>
</feature>
<feature type="compositionally biased region" description="Acidic residues" evidence="2">
    <location>
        <begin position="290"/>
        <end position="311"/>
    </location>
</feature>
<accession>A0A9P1D182</accession>
<dbReference type="EMBL" id="CAMXCT010002835">
    <property type="protein sequence ID" value="CAI4000767.1"/>
    <property type="molecule type" value="Genomic_DNA"/>
</dbReference>
<feature type="non-terminal residue" evidence="3">
    <location>
        <position position="1"/>
    </location>
</feature>
<organism evidence="3">
    <name type="scientific">Cladocopium goreaui</name>
    <dbReference type="NCBI Taxonomy" id="2562237"/>
    <lineage>
        <taxon>Eukaryota</taxon>
        <taxon>Sar</taxon>
        <taxon>Alveolata</taxon>
        <taxon>Dinophyceae</taxon>
        <taxon>Suessiales</taxon>
        <taxon>Symbiodiniaceae</taxon>
        <taxon>Cladocopium</taxon>
    </lineage>
</organism>
<feature type="region of interest" description="Disordered" evidence="2">
    <location>
        <begin position="1"/>
        <end position="24"/>
    </location>
</feature>
<feature type="compositionally biased region" description="Polar residues" evidence="2">
    <location>
        <begin position="238"/>
        <end position="260"/>
    </location>
</feature>
<proteinExistence type="predicted"/>
<keyword evidence="6" id="KW-1185">Reference proteome</keyword>
<feature type="region of interest" description="Disordered" evidence="2">
    <location>
        <begin position="904"/>
        <end position="933"/>
    </location>
</feature>
<feature type="coiled-coil region" evidence="1">
    <location>
        <begin position="314"/>
        <end position="371"/>
    </location>
</feature>
<evidence type="ECO:0000313" key="3">
    <source>
        <dbReference type="EMBL" id="CAI4000767.1"/>
    </source>
</evidence>
<name>A0A9P1D182_9DINO</name>
<evidence type="ECO:0000313" key="4">
    <source>
        <dbReference type="EMBL" id="CAL1154142.1"/>
    </source>
</evidence>
<dbReference type="Proteomes" id="UP001152797">
    <property type="component" value="Unassembled WGS sequence"/>
</dbReference>